<reference evidence="2 3" key="1">
    <citation type="submission" date="2019-03" db="EMBL/GenBank/DDBJ databases">
        <title>Rhodosporidium diobovatum UCD-FST 08-225 genome sequencing, assembly, and annotation.</title>
        <authorList>
            <person name="Fakankun I.U."/>
            <person name="Fristensky B."/>
            <person name="Levin D.B."/>
        </authorList>
    </citation>
    <scope>NUCLEOTIDE SEQUENCE [LARGE SCALE GENOMIC DNA]</scope>
    <source>
        <strain evidence="2 3">UCD-FST 08-225</strain>
    </source>
</reference>
<dbReference type="EMBL" id="SOZI01000075">
    <property type="protein sequence ID" value="TNY20152.1"/>
    <property type="molecule type" value="Genomic_DNA"/>
</dbReference>
<dbReference type="SUPFAM" id="SSF57184">
    <property type="entry name" value="Growth factor receptor domain"/>
    <property type="match status" value="3"/>
</dbReference>
<feature type="signal peptide" evidence="1">
    <location>
        <begin position="1"/>
        <end position="21"/>
    </location>
</feature>
<evidence type="ECO:0000313" key="2">
    <source>
        <dbReference type="EMBL" id="TNY20152.1"/>
    </source>
</evidence>
<evidence type="ECO:0000256" key="1">
    <source>
        <dbReference type="SAM" id="SignalP"/>
    </source>
</evidence>
<dbReference type="InterPro" id="IPR009030">
    <property type="entry name" value="Growth_fac_rcpt_cys_sf"/>
</dbReference>
<gene>
    <name evidence="2" type="ORF">DMC30DRAFT_447335</name>
</gene>
<dbReference type="AlphaFoldDB" id="A0A5C5FVC0"/>
<evidence type="ECO:0000313" key="3">
    <source>
        <dbReference type="Proteomes" id="UP000311382"/>
    </source>
</evidence>
<name>A0A5C5FVC0_9BASI</name>
<accession>A0A5C5FVC0</accession>
<protein>
    <submittedName>
        <fullName evidence="2">Uncharacterized protein</fullName>
    </submittedName>
</protein>
<comment type="caution">
    <text evidence="2">The sequence shown here is derived from an EMBL/GenBank/DDBJ whole genome shotgun (WGS) entry which is preliminary data.</text>
</comment>
<dbReference type="OrthoDB" id="2519628at2759"/>
<dbReference type="Proteomes" id="UP000311382">
    <property type="component" value="Unassembled WGS sequence"/>
</dbReference>
<proteinExistence type="predicted"/>
<sequence length="467" mass="49441">MVSRLGCALVALAGFASLALAAPARSCASNQYLDSTTGTCKSCPSSMFTCSSPTVALSCQRGRFLNADKKCVLATACPAGTFADANKNACTKCYDVLAKTCKDATQFGATSCVNGGCFSVNTCLYANRLVGGYYCPGNVLTPCLGDNVARCGADGQATSCKAGYILSASKTCIKCTNGQTFSTDTKRCEVSCRLDATYDSDAHGRAVNVQRAQQLSADGTQCLDCRDPFARRCDTDPNMQGCVAGYNQNPQGDCVTCLGDEEWDYRNRVCELECPQGGWTYDSGGMSALLYPSKYWDKSTGTCEPCSDPAAASCDSEGTLGCIPYNILVGGVCQRCDVDGLPRTYNADTGTCSDAPPPAPVCLRDGLLLGNRFFVPGQRFDAAANQCVYCNYGEISCTDEGEALRCWGDDKTLWQGQCIDAAQCCSAVRQDQTPAETANGFGSPGYNESGDQTSRIYECYALCGSDK</sequence>
<dbReference type="Gene3D" id="2.10.220.10">
    <property type="entry name" value="Hormone Receptor, Insulin-like Growth Factor Receptor 1, Chain A, domain 2"/>
    <property type="match status" value="1"/>
</dbReference>
<organism evidence="2 3">
    <name type="scientific">Rhodotorula diobovata</name>
    <dbReference type="NCBI Taxonomy" id="5288"/>
    <lineage>
        <taxon>Eukaryota</taxon>
        <taxon>Fungi</taxon>
        <taxon>Dikarya</taxon>
        <taxon>Basidiomycota</taxon>
        <taxon>Pucciniomycotina</taxon>
        <taxon>Microbotryomycetes</taxon>
        <taxon>Sporidiobolales</taxon>
        <taxon>Sporidiobolaceae</taxon>
        <taxon>Rhodotorula</taxon>
    </lineage>
</organism>
<keyword evidence="1" id="KW-0732">Signal</keyword>
<feature type="chain" id="PRO_5022886563" evidence="1">
    <location>
        <begin position="22"/>
        <end position="467"/>
    </location>
</feature>
<keyword evidence="3" id="KW-1185">Reference proteome</keyword>